<accession>A0A9P4HX92</accession>
<keyword evidence="5 7" id="KW-0694">RNA-binding</keyword>
<comment type="function">
    <text evidence="1">Involved in pre-25S rRNA processing.</text>
</comment>
<feature type="domain" description="RRM" evidence="9">
    <location>
        <begin position="314"/>
        <end position="418"/>
    </location>
</feature>
<feature type="compositionally biased region" description="Basic residues" evidence="8">
    <location>
        <begin position="516"/>
        <end position="529"/>
    </location>
</feature>
<evidence type="ECO:0000256" key="3">
    <source>
        <dbReference type="ARBA" id="ARBA00007077"/>
    </source>
</evidence>
<evidence type="ECO:0000259" key="9">
    <source>
        <dbReference type="PROSITE" id="PS50102"/>
    </source>
</evidence>
<feature type="region of interest" description="Disordered" evidence="8">
    <location>
        <begin position="422"/>
        <end position="542"/>
    </location>
</feature>
<reference evidence="10" key="1">
    <citation type="journal article" date="2020" name="Stud. Mycol.">
        <title>101 Dothideomycetes genomes: a test case for predicting lifestyles and emergence of pathogens.</title>
        <authorList>
            <person name="Haridas S."/>
            <person name="Albert R."/>
            <person name="Binder M."/>
            <person name="Bloem J."/>
            <person name="Labutti K."/>
            <person name="Salamov A."/>
            <person name="Andreopoulos B."/>
            <person name="Baker S."/>
            <person name="Barry K."/>
            <person name="Bills G."/>
            <person name="Bluhm B."/>
            <person name="Cannon C."/>
            <person name="Castanera R."/>
            <person name="Culley D."/>
            <person name="Daum C."/>
            <person name="Ezra D."/>
            <person name="Gonzalez J."/>
            <person name="Henrissat B."/>
            <person name="Kuo A."/>
            <person name="Liang C."/>
            <person name="Lipzen A."/>
            <person name="Lutzoni F."/>
            <person name="Magnuson J."/>
            <person name="Mondo S."/>
            <person name="Nolan M."/>
            <person name="Ohm R."/>
            <person name="Pangilinan J."/>
            <person name="Park H.-J."/>
            <person name="Ramirez L."/>
            <person name="Alfaro M."/>
            <person name="Sun H."/>
            <person name="Tritt A."/>
            <person name="Yoshinaga Y."/>
            <person name="Zwiers L.-H."/>
            <person name="Turgeon B."/>
            <person name="Goodwin S."/>
            <person name="Spatafora J."/>
            <person name="Crous P."/>
            <person name="Grigoriev I."/>
        </authorList>
    </citation>
    <scope>NUCLEOTIDE SEQUENCE</scope>
    <source>
        <strain evidence="10">CBS 121410</strain>
    </source>
</reference>
<dbReference type="Proteomes" id="UP000799776">
    <property type="component" value="Unassembled WGS sequence"/>
</dbReference>
<evidence type="ECO:0000256" key="5">
    <source>
        <dbReference type="ARBA" id="ARBA00022884"/>
    </source>
</evidence>
<dbReference type="SUPFAM" id="SSF54928">
    <property type="entry name" value="RNA-binding domain, RBD"/>
    <property type="match status" value="2"/>
</dbReference>
<dbReference type="InterPro" id="IPR012677">
    <property type="entry name" value="Nucleotide-bd_a/b_plait_sf"/>
</dbReference>
<feature type="compositionally biased region" description="Acidic residues" evidence="8">
    <location>
        <begin position="151"/>
        <end position="169"/>
    </location>
</feature>
<organism evidence="10 11">
    <name type="scientific">Saccharata proteae CBS 121410</name>
    <dbReference type="NCBI Taxonomy" id="1314787"/>
    <lineage>
        <taxon>Eukaryota</taxon>
        <taxon>Fungi</taxon>
        <taxon>Dikarya</taxon>
        <taxon>Ascomycota</taxon>
        <taxon>Pezizomycotina</taxon>
        <taxon>Dothideomycetes</taxon>
        <taxon>Dothideomycetes incertae sedis</taxon>
        <taxon>Botryosphaeriales</taxon>
        <taxon>Saccharataceae</taxon>
        <taxon>Saccharata</taxon>
    </lineage>
</organism>
<keyword evidence="6" id="KW-0539">Nucleus</keyword>
<dbReference type="SMART" id="SM00360">
    <property type="entry name" value="RRM"/>
    <property type="match status" value="2"/>
</dbReference>
<dbReference type="OrthoDB" id="442677at2759"/>
<dbReference type="GO" id="GO:0019843">
    <property type="term" value="F:rRNA binding"/>
    <property type="evidence" value="ECO:0007669"/>
    <property type="project" value="TreeGrafter"/>
</dbReference>
<evidence type="ECO:0000256" key="7">
    <source>
        <dbReference type="PROSITE-ProRule" id="PRU00176"/>
    </source>
</evidence>
<dbReference type="InterPro" id="IPR000504">
    <property type="entry name" value="RRM_dom"/>
</dbReference>
<dbReference type="GO" id="GO:0000463">
    <property type="term" value="P:maturation of LSU-rRNA from tricistronic rRNA transcript (SSU-rRNA, 5.8S rRNA, LSU-rRNA)"/>
    <property type="evidence" value="ECO:0007669"/>
    <property type="project" value="TreeGrafter"/>
</dbReference>
<comment type="subcellular location">
    <subcellularLocation>
        <location evidence="2">Nucleus</location>
        <location evidence="2">Nucleolus</location>
    </subcellularLocation>
</comment>
<gene>
    <name evidence="10" type="ORF">K490DRAFT_56151</name>
</gene>
<feature type="compositionally biased region" description="Basic and acidic residues" evidence="8">
    <location>
        <begin position="117"/>
        <end position="150"/>
    </location>
</feature>
<feature type="region of interest" description="Disordered" evidence="8">
    <location>
        <begin position="1"/>
        <end position="169"/>
    </location>
</feature>
<feature type="compositionally biased region" description="Acidic residues" evidence="8">
    <location>
        <begin position="35"/>
        <end position="80"/>
    </location>
</feature>
<protein>
    <recommendedName>
        <fullName evidence="4">Nucleolar protein 12</fullName>
    </recommendedName>
</protein>
<keyword evidence="11" id="KW-1185">Reference proteome</keyword>
<dbReference type="PANTHER" id="PTHR23236">
    <property type="entry name" value="EUKARYOTIC TRANSLATION INITIATION FACTOR 4B/4H"/>
    <property type="match status" value="1"/>
</dbReference>
<name>A0A9P4HX92_9PEZI</name>
<dbReference type="InterPro" id="IPR035979">
    <property type="entry name" value="RBD_domain_sf"/>
</dbReference>
<evidence type="ECO:0000313" key="11">
    <source>
        <dbReference type="Proteomes" id="UP000799776"/>
    </source>
</evidence>
<dbReference type="Gene3D" id="3.30.70.330">
    <property type="match status" value="2"/>
</dbReference>
<evidence type="ECO:0000256" key="4">
    <source>
        <dbReference type="ARBA" id="ARBA00015520"/>
    </source>
</evidence>
<comment type="similarity">
    <text evidence="3">Belongs to the RRM RBM34 family.</text>
</comment>
<dbReference type="GO" id="GO:0005730">
    <property type="term" value="C:nucleolus"/>
    <property type="evidence" value="ECO:0007669"/>
    <property type="project" value="UniProtKB-SubCell"/>
</dbReference>
<sequence length="542" mass="59347">MLIKEQSGPVEALPKSRYEAALPKPTKAKKAAREEEVDEEVDDEELSEAESSIPEDESEAGDDDDEEAEEEEESSDEEADISVPVHEALNGQSDKSQRKRKRKGDEEEIEDAYMGRLAREEAKEEAKLKEERSKKRLKNQDGEAEDKSAESNEDSSPEDAEEMDVDDSDAEEAFTIPQHEALGPSKTESEMEKAACTVFLGNVSTEAITSKTAKKTLLNHMASFIPDLPDHTPPHKVESLRFRSTAYSTNVPKKAAFAKKELMEATTKSTNAYVVYSTRTAAREAAKRLNGTVVLDRHLRVDEVAHPAKADHKRCVFVGNLGFVDDESMIQAAEEEKTGRKQKKREPSDVEEGLWRQMGKAGTVESVRVVRDPKTRVGKGFAYVQFTDQNGVEAALLFNDKRFPPLLPRKLRVVRAKAIKRNKVNPATSTRPAASSKGVYNPKISAEEKSKQGRASKLFGRAGASQQMHGGGRGAPNGATNGRPAPAFKTPESFVFEGHRATSGQGKSGLKLGGSGKKKAGKPRTRSSKRGAAWKAGGGKKQ</sequence>
<evidence type="ECO:0000256" key="1">
    <source>
        <dbReference type="ARBA" id="ARBA00002475"/>
    </source>
</evidence>
<dbReference type="AlphaFoldDB" id="A0A9P4HX92"/>
<dbReference type="PANTHER" id="PTHR23236:SF25">
    <property type="entry name" value="RNA-BINDING PROTEIN 34"/>
    <property type="match status" value="1"/>
</dbReference>
<evidence type="ECO:0000256" key="6">
    <source>
        <dbReference type="ARBA" id="ARBA00023242"/>
    </source>
</evidence>
<proteinExistence type="inferred from homology"/>
<evidence type="ECO:0000313" key="10">
    <source>
        <dbReference type="EMBL" id="KAF2088136.1"/>
    </source>
</evidence>
<comment type="caution">
    <text evidence="10">The sequence shown here is derived from an EMBL/GenBank/DDBJ whole genome shotgun (WGS) entry which is preliminary data.</text>
</comment>
<dbReference type="PROSITE" id="PS50102">
    <property type="entry name" value="RRM"/>
    <property type="match status" value="1"/>
</dbReference>
<dbReference type="EMBL" id="ML978717">
    <property type="protein sequence ID" value="KAF2088136.1"/>
    <property type="molecule type" value="Genomic_DNA"/>
</dbReference>
<evidence type="ECO:0000256" key="2">
    <source>
        <dbReference type="ARBA" id="ARBA00004604"/>
    </source>
</evidence>
<evidence type="ECO:0000256" key="8">
    <source>
        <dbReference type="SAM" id="MobiDB-lite"/>
    </source>
</evidence>
<dbReference type="Pfam" id="PF00076">
    <property type="entry name" value="RRM_1"/>
    <property type="match status" value="1"/>
</dbReference>